<evidence type="ECO:0000256" key="1">
    <source>
        <dbReference type="ARBA" id="ARBA00005709"/>
    </source>
</evidence>
<dbReference type="EMBL" id="JANIBC010000005">
    <property type="protein sequence ID" value="MCQ8185509.1"/>
    <property type="molecule type" value="Genomic_DNA"/>
</dbReference>
<proteinExistence type="inferred from homology"/>
<evidence type="ECO:0000313" key="6">
    <source>
        <dbReference type="EMBL" id="MCQ8185509.1"/>
    </source>
</evidence>
<keyword evidence="6" id="KW-0969">Cilium</keyword>
<keyword evidence="7" id="KW-1185">Reference proteome</keyword>
<reference evidence="6" key="1">
    <citation type="submission" date="2022-07" db="EMBL/GenBank/DDBJ databases">
        <title>Parvularcula maris sp. nov., an algicidal bacterium isolated from seawater.</title>
        <authorList>
            <person name="Li F."/>
        </authorList>
    </citation>
    <scope>NUCLEOTIDE SEQUENCE</scope>
    <source>
        <strain evidence="6">BGMRC 0090</strain>
    </source>
</reference>
<evidence type="ECO:0000256" key="3">
    <source>
        <dbReference type="RuleBase" id="RU362073"/>
    </source>
</evidence>
<comment type="caution">
    <text evidence="6">The sequence shown here is derived from an EMBL/GenBank/DDBJ whole genome shotgun (WGS) entry which is preliminary data.</text>
</comment>
<comment type="function">
    <text evidence="3">Flagellin is the subunit protein which polymerizes to form the filaments of bacterial flagella.</text>
</comment>
<dbReference type="InterPro" id="IPR001029">
    <property type="entry name" value="Flagellin_N"/>
</dbReference>
<dbReference type="GO" id="GO:0005576">
    <property type="term" value="C:extracellular region"/>
    <property type="evidence" value="ECO:0007669"/>
    <property type="project" value="UniProtKB-SubCell"/>
</dbReference>
<evidence type="ECO:0000259" key="4">
    <source>
        <dbReference type="Pfam" id="PF00669"/>
    </source>
</evidence>
<gene>
    <name evidence="6" type="ORF">NOG11_08880</name>
</gene>
<dbReference type="InterPro" id="IPR046358">
    <property type="entry name" value="Flagellin_C"/>
</dbReference>
<keyword evidence="6" id="KW-0282">Flagellum</keyword>
<evidence type="ECO:0000313" key="7">
    <source>
        <dbReference type="Proteomes" id="UP001142610"/>
    </source>
</evidence>
<dbReference type="PANTHER" id="PTHR42792">
    <property type="entry name" value="FLAGELLIN"/>
    <property type="match status" value="1"/>
</dbReference>
<feature type="domain" description="Flagellin N-terminal" evidence="4">
    <location>
        <begin position="7"/>
        <end position="134"/>
    </location>
</feature>
<dbReference type="Proteomes" id="UP001142610">
    <property type="component" value="Unassembled WGS sequence"/>
</dbReference>
<dbReference type="GO" id="GO:0009288">
    <property type="term" value="C:bacterial-type flagellum"/>
    <property type="evidence" value="ECO:0007669"/>
    <property type="project" value="UniProtKB-SubCell"/>
</dbReference>
<dbReference type="AlphaFoldDB" id="A0A9X2L9F5"/>
<dbReference type="Pfam" id="PF00669">
    <property type="entry name" value="Flagellin_N"/>
    <property type="match status" value="1"/>
</dbReference>
<dbReference type="RefSeq" id="WP_256619397.1">
    <property type="nucleotide sequence ID" value="NZ_JANIBC010000005.1"/>
</dbReference>
<accession>A0A9X2L9F5</accession>
<keyword evidence="6" id="KW-0966">Cell projection</keyword>
<organism evidence="6 7">
    <name type="scientific">Parvularcula maris</name>
    <dbReference type="NCBI Taxonomy" id="2965077"/>
    <lineage>
        <taxon>Bacteria</taxon>
        <taxon>Pseudomonadati</taxon>
        <taxon>Pseudomonadota</taxon>
        <taxon>Alphaproteobacteria</taxon>
        <taxon>Parvularculales</taxon>
        <taxon>Parvularculaceae</taxon>
        <taxon>Parvularcula</taxon>
    </lineage>
</organism>
<dbReference type="GO" id="GO:0005198">
    <property type="term" value="F:structural molecule activity"/>
    <property type="evidence" value="ECO:0007669"/>
    <property type="project" value="UniProtKB-UniRule"/>
</dbReference>
<keyword evidence="3" id="KW-0964">Secreted</keyword>
<evidence type="ECO:0000259" key="5">
    <source>
        <dbReference type="Pfam" id="PF00700"/>
    </source>
</evidence>
<dbReference type="PANTHER" id="PTHR42792:SF1">
    <property type="entry name" value="FLAGELLAR HOOK-ASSOCIATED PROTEIN 3"/>
    <property type="match status" value="1"/>
</dbReference>
<keyword evidence="2 3" id="KW-0975">Bacterial flagellum</keyword>
<dbReference type="Pfam" id="PF00700">
    <property type="entry name" value="Flagellin_C"/>
    <property type="match status" value="1"/>
</dbReference>
<comment type="subcellular location">
    <subcellularLocation>
        <location evidence="3">Secreted</location>
    </subcellularLocation>
    <subcellularLocation>
        <location evidence="3">Bacterial flagellum</location>
    </subcellularLocation>
</comment>
<protein>
    <recommendedName>
        <fullName evidence="3">Flagellin</fullName>
    </recommendedName>
</protein>
<feature type="domain" description="Flagellin C-terminal" evidence="5">
    <location>
        <begin position="293"/>
        <end position="370"/>
    </location>
</feature>
<sequence>MKPISTFGQTTLRNTQLRRLEGELATSNNELSTGKKTDVARSLGPGLIRLQTIRDQMEVNESYIRSAELFKQRYDLMENSFSQVEAAAQDLIKVATVNGADALDSAFSINLVADGVLDRIANVLNVSIGSRYLFGGANVNERPVQPFDAPNANGVRPNEVIQAAIEGTGPAAPLNTGVDLSLPASNAEALELLARFESIFGGANFAAGAPLDDFSFEGNLFNGEIGGALSEIRLANNQYLRIENDQFVQGVRELFQGAFILSSLDFDQIPDQEAYRTIMTGQDGPPPVPGALSLITRGLSQIQESRTQMGLQYQLVDSAEEALRSQNALYNNQIVGMENVDRAEVTTRLLDIESQLQASYTVTGRVMQLRLFNFVR</sequence>
<dbReference type="Gene3D" id="1.20.1330.10">
    <property type="entry name" value="f41 fragment of flagellin, N-terminal domain"/>
    <property type="match status" value="1"/>
</dbReference>
<dbReference type="SUPFAM" id="SSF64518">
    <property type="entry name" value="Phase 1 flagellin"/>
    <property type="match status" value="1"/>
</dbReference>
<name>A0A9X2L9F5_9PROT</name>
<comment type="similarity">
    <text evidence="1 3">Belongs to the bacterial flagellin family.</text>
</comment>
<dbReference type="InterPro" id="IPR001492">
    <property type="entry name" value="Flagellin"/>
</dbReference>
<evidence type="ECO:0000256" key="2">
    <source>
        <dbReference type="ARBA" id="ARBA00023143"/>
    </source>
</evidence>